<reference evidence="1 2" key="1">
    <citation type="submission" date="2014-07" db="EMBL/GenBank/DDBJ databases">
        <title>Complete Genome Sequence of Dyella japonica Strain A8 Isolated from Malaysian Tropical Soil.</title>
        <authorList>
            <person name="Hui R.K.H."/>
            <person name="Chen J.-W."/>
            <person name="Chan K.-G."/>
            <person name="Leung F.C.C."/>
        </authorList>
    </citation>
    <scope>NUCLEOTIDE SEQUENCE [LARGE SCALE GENOMIC DNA]</scope>
    <source>
        <strain evidence="1 2">A8</strain>
    </source>
</reference>
<protein>
    <submittedName>
        <fullName evidence="1">Uncharacterized protein</fullName>
    </submittedName>
</protein>
<dbReference type="HOGENOM" id="CLU_2000303_0_0_6"/>
<name>A0A075JWP8_9GAMM</name>
<dbReference type="KEGG" id="dja:HY57_01100"/>
<dbReference type="PATRIC" id="fig|1217721.7.peg.230"/>
<dbReference type="STRING" id="1217721.HY57_01100"/>
<proteinExistence type="predicted"/>
<evidence type="ECO:0000313" key="1">
    <source>
        <dbReference type="EMBL" id="AIF45960.1"/>
    </source>
</evidence>
<dbReference type="EMBL" id="CP008884">
    <property type="protein sequence ID" value="AIF45960.1"/>
    <property type="molecule type" value="Genomic_DNA"/>
</dbReference>
<gene>
    <name evidence="1" type="ORF">HY57_01100</name>
</gene>
<dbReference type="Proteomes" id="UP000027987">
    <property type="component" value="Chromosome"/>
</dbReference>
<accession>A0A075JWP8</accession>
<dbReference type="AlphaFoldDB" id="A0A075JWP8"/>
<keyword evidence="2" id="KW-1185">Reference proteome</keyword>
<sequence>MIGLFAAPVAFAGDMTFAEAKALAHHDEASLSAKQQQALVQAQEPVIQSALLSCVAANRPGPFSFVVVAELDAAGKVQKTWRNDESKLGGCFQGVVAKASLNAPPRSPFYSSFEVNVRAGGAGQ</sequence>
<evidence type="ECO:0000313" key="2">
    <source>
        <dbReference type="Proteomes" id="UP000027987"/>
    </source>
</evidence>
<organism evidence="1 2">
    <name type="scientific">Dyella japonica A8</name>
    <dbReference type="NCBI Taxonomy" id="1217721"/>
    <lineage>
        <taxon>Bacteria</taxon>
        <taxon>Pseudomonadati</taxon>
        <taxon>Pseudomonadota</taxon>
        <taxon>Gammaproteobacteria</taxon>
        <taxon>Lysobacterales</taxon>
        <taxon>Rhodanobacteraceae</taxon>
        <taxon>Dyella</taxon>
    </lineage>
</organism>